<dbReference type="Proteomes" id="UP000186917">
    <property type="component" value="Unassembled WGS sequence"/>
</dbReference>
<keyword evidence="1" id="KW-1133">Transmembrane helix</keyword>
<feature type="transmembrane region" description="Helical" evidence="1">
    <location>
        <begin position="113"/>
        <end position="131"/>
    </location>
</feature>
<evidence type="ECO:0000313" key="3">
    <source>
        <dbReference type="Proteomes" id="UP000186917"/>
    </source>
</evidence>
<sequence length="165" mass="19033">MKDYILYSVEDFVSDESYLRYYFREEVAAIQFWAEWIQQHPEKLDIIISANNYIDAFAIRLPEPEFEQEQQRFTEALQALSPESTGTSHNNSNRTISYQTTHSQHLNILRTKLIAIAVILLLVAGTLVYVLKKREAFSQAVPAPTSLHDSAEVQLHTDNINQQSF</sequence>
<dbReference type="RefSeq" id="WP_076381907.1">
    <property type="nucleotide sequence ID" value="NZ_AP017422.1"/>
</dbReference>
<accession>A0A173MB49</accession>
<keyword evidence="1" id="KW-0472">Membrane</keyword>
<organism evidence="2 3">
    <name type="scientific">Filimonas lacunae</name>
    <dbReference type="NCBI Taxonomy" id="477680"/>
    <lineage>
        <taxon>Bacteria</taxon>
        <taxon>Pseudomonadati</taxon>
        <taxon>Bacteroidota</taxon>
        <taxon>Chitinophagia</taxon>
        <taxon>Chitinophagales</taxon>
        <taxon>Chitinophagaceae</taxon>
        <taxon>Filimonas</taxon>
    </lineage>
</organism>
<evidence type="ECO:0000256" key="1">
    <source>
        <dbReference type="SAM" id="Phobius"/>
    </source>
</evidence>
<dbReference type="OrthoDB" id="1523735at2"/>
<evidence type="ECO:0000313" key="2">
    <source>
        <dbReference type="EMBL" id="SIT32164.1"/>
    </source>
</evidence>
<keyword evidence="3" id="KW-1185">Reference proteome</keyword>
<gene>
    <name evidence="2" type="ORF">SAMN05421788_11143</name>
</gene>
<reference evidence="3" key="1">
    <citation type="submission" date="2017-01" db="EMBL/GenBank/DDBJ databases">
        <authorList>
            <person name="Varghese N."/>
            <person name="Submissions S."/>
        </authorList>
    </citation>
    <scope>NUCLEOTIDE SEQUENCE [LARGE SCALE GENOMIC DNA]</scope>
    <source>
        <strain evidence="3">DSM 21054</strain>
    </source>
</reference>
<protein>
    <submittedName>
        <fullName evidence="2">Uncharacterized protein</fullName>
    </submittedName>
</protein>
<proteinExistence type="predicted"/>
<keyword evidence="1" id="KW-0812">Transmembrane</keyword>
<name>A0A173MB49_9BACT</name>
<dbReference type="KEGG" id="fln:FLA_0755"/>
<dbReference type="EMBL" id="FTOR01000011">
    <property type="protein sequence ID" value="SIT32164.1"/>
    <property type="molecule type" value="Genomic_DNA"/>
</dbReference>
<dbReference type="AlphaFoldDB" id="A0A173MB49"/>